<evidence type="ECO:0000259" key="3">
    <source>
        <dbReference type="Pfam" id="PF13194"/>
    </source>
</evidence>
<feature type="transmembrane region" description="Helical" evidence="1">
    <location>
        <begin position="93"/>
        <end position="125"/>
    </location>
</feature>
<keyword evidence="5" id="KW-1185">Reference proteome</keyword>
<feature type="transmembrane region" description="Helical" evidence="1">
    <location>
        <begin position="334"/>
        <end position="359"/>
    </location>
</feature>
<keyword evidence="1" id="KW-0472">Membrane</keyword>
<keyword evidence="1" id="KW-1133">Transmembrane helix</keyword>
<dbReference type="eggNOG" id="COG3174">
    <property type="taxonomic scope" value="Bacteria"/>
</dbReference>
<feature type="transmembrane region" description="Helical" evidence="1">
    <location>
        <begin position="308"/>
        <end position="328"/>
    </location>
</feature>
<dbReference type="Pfam" id="PF02308">
    <property type="entry name" value="MgtC"/>
    <property type="match status" value="1"/>
</dbReference>
<feature type="transmembrane region" description="Helical" evidence="1">
    <location>
        <begin position="230"/>
        <end position="257"/>
    </location>
</feature>
<accession>D7DLS7</accession>
<feature type="domain" description="DUF4010" evidence="3">
    <location>
        <begin position="180"/>
        <end position="389"/>
    </location>
</feature>
<name>D7DLS7_METV0</name>
<feature type="transmembrane region" description="Helical" evidence="1">
    <location>
        <begin position="269"/>
        <end position="288"/>
    </location>
</feature>
<feature type="transmembrane region" description="Helical" evidence="1">
    <location>
        <begin position="366"/>
        <end position="387"/>
    </location>
</feature>
<dbReference type="InterPro" id="IPR049177">
    <property type="entry name" value="MgtC_SapB_SrpB_YhiD_N"/>
</dbReference>
<dbReference type="KEGG" id="meh:M301_0374"/>
<protein>
    <submittedName>
        <fullName evidence="4">Uncharacterized protein</fullName>
    </submittedName>
</protein>
<feature type="transmembrane region" description="Helical" evidence="1">
    <location>
        <begin position="145"/>
        <end position="163"/>
    </location>
</feature>
<dbReference type="HOGENOM" id="CLU_036781_0_0_4"/>
<organism evidence="4 5">
    <name type="scientific">Methylotenera versatilis (strain 301)</name>
    <dbReference type="NCBI Taxonomy" id="666681"/>
    <lineage>
        <taxon>Bacteria</taxon>
        <taxon>Pseudomonadati</taxon>
        <taxon>Pseudomonadota</taxon>
        <taxon>Betaproteobacteria</taxon>
        <taxon>Nitrosomonadales</taxon>
        <taxon>Methylophilaceae</taxon>
        <taxon>Methylotenera</taxon>
    </lineage>
</organism>
<feature type="transmembrane region" description="Helical" evidence="1">
    <location>
        <begin position="61"/>
        <end position="81"/>
    </location>
</feature>
<dbReference type="Proteomes" id="UP000000383">
    <property type="component" value="Chromosome"/>
</dbReference>
<evidence type="ECO:0000313" key="5">
    <source>
        <dbReference type="Proteomes" id="UP000000383"/>
    </source>
</evidence>
<dbReference type="EMBL" id="CP002056">
    <property type="protein sequence ID" value="ADI28761.1"/>
    <property type="molecule type" value="Genomic_DNA"/>
</dbReference>
<dbReference type="STRING" id="666681.M301_0374"/>
<evidence type="ECO:0000259" key="2">
    <source>
        <dbReference type="Pfam" id="PF02308"/>
    </source>
</evidence>
<sequence>MEHILIDNSLWLNLAVSLGIGLLVGAERERSKGIDPDRSLAGIRTFTIASLLGAVSTIINFWMLVVAVISVTAFAAISYAMRVNKHPGLTTEITLIFTVILGGLALSAPSLAASLAVTASILLAAKEPIHGFVRGAVTKEELNDFLILAAATLIVLPLVPNEFIGPFNAINPRNLWLVVILVMFISALGHLALRLLGGRIGLPIVGLVSGFISSIATIGAMGERAKETPALIGSAVSGALLSSLSTVLQLTLLLAAIHRPTLQALSVPLIFGGVSIAVYGLVVTLSSFHHHGTEVNKPTRSFSVKTALILATVIAVVLIASAALKAWFGQAGLVVASAVAGLADVHASTISVASLAAAGNLSAANAVIPILVAFSVNALSKVVAALVSGGKAFALQVIPGLVIQVMATWLGWWLF</sequence>
<feature type="transmembrane region" description="Helical" evidence="1">
    <location>
        <begin position="199"/>
        <end position="218"/>
    </location>
</feature>
<dbReference type="PANTHER" id="PTHR39084">
    <property type="entry name" value="MEMBRANE PROTEIN-RELATED"/>
    <property type="match status" value="1"/>
</dbReference>
<evidence type="ECO:0000256" key="1">
    <source>
        <dbReference type="SAM" id="Phobius"/>
    </source>
</evidence>
<dbReference type="PANTHER" id="PTHR39084:SF1">
    <property type="entry name" value="DUF4010 DOMAIN-CONTAINING PROTEIN"/>
    <property type="match status" value="1"/>
</dbReference>
<gene>
    <name evidence="4" type="ordered locus">M301_0374</name>
</gene>
<feature type="transmembrane region" description="Helical" evidence="1">
    <location>
        <begin position="6"/>
        <end position="26"/>
    </location>
</feature>
<feature type="transmembrane region" description="Helical" evidence="1">
    <location>
        <begin position="175"/>
        <end position="193"/>
    </location>
</feature>
<keyword evidence="1" id="KW-0812">Transmembrane</keyword>
<dbReference type="AlphaFoldDB" id="D7DLS7"/>
<proteinExistence type="predicted"/>
<dbReference type="InterPro" id="IPR025105">
    <property type="entry name" value="DUF4010"/>
</dbReference>
<reference evidence="4 5" key="2">
    <citation type="journal article" date="2011" name="J. Bacteriol.">
        <title>Genomes of three methylotrophs from a single niche uncover genetic and metabolic divergence of Methylophilaceae.</title>
        <authorList>
            <person name="Lapidus A."/>
            <person name="Clum A."/>
            <person name="Labutti K."/>
            <person name="Kaluzhnaya M.G."/>
            <person name="Lim S."/>
            <person name="Beck D.A."/>
            <person name="Glavina Del Rio T."/>
            <person name="Nolan M."/>
            <person name="Mavromatis K."/>
            <person name="Huntemann M."/>
            <person name="Lucas S."/>
            <person name="Lidstrom M.E."/>
            <person name="Ivanova N."/>
            <person name="Chistoserdova L."/>
        </authorList>
    </citation>
    <scope>NUCLEOTIDE SEQUENCE [LARGE SCALE GENOMIC DNA]</scope>
    <source>
        <strain evidence="4 5">301</strain>
    </source>
</reference>
<feature type="domain" description="MgtC/SapB/SrpB/YhiD N-terminal" evidence="2">
    <location>
        <begin position="14"/>
        <end position="131"/>
    </location>
</feature>
<evidence type="ECO:0000313" key="4">
    <source>
        <dbReference type="EMBL" id="ADI28761.1"/>
    </source>
</evidence>
<dbReference type="Pfam" id="PF13194">
    <property type="entry name" value="DUF4010"/>
    <property type="match status" value="1"/>
</dbReference>
<reference evidence="5" key="1">
    <citation type="submission" date="2010-05" db="EMBL/GenBank/DDBJ databases">
        <title>Complete sequence of Methylotenera sp. 301.</title>
        <authorList>
            <person name="Lucas S."/>
            <person name="Copeland A."/>
            <person name="Lapidus A."/>
            <person name="Cheng J.-F."/>
            <person name="Bruce D."/>
            <person name="Goodwin L."/>
            <person name="Pitluck S."/>
            <person name="Clum A."/>
            <person name="Land M."/>
            <person name="Hauser L."/>
            <person name="Kyrpides N."/>
            <person name="Ivanova N."/>
            <person name="Chistoservova L."/>
            <person name="Kalyuzhnaya M."/>
            <person name="Woyke T."/>
        </authorList>
    </citation>
    <scope>NUCLEOTIDE SEQUENCE [LARGE SCALE GENOMIC DNA]</scope>
    <source>
        <strain evidence="5">301</strain>
    </source>
</reference>
<feature type="transmembrane region" description="Helical" evidence="1">
    <location>
        <begin position="393"/>
        <end position="414"/>
    </location>
</feature>